<keyword evidence="1" id="KW-1185">Reference proteome</keyword>
<proteinExistence type="predicted"/>
<name>A0A915AQG2_PARUN</name>
<protein>
    <submittedName>
        <fullName evidence="2">Tyrosine-protein kinase</fullName>
    </submittedName>
</protein>
<evidence type="ECO:0000313" key="2">
    <source>
        <dbReference type="WBParaSite" id="PgR011_g022_t05"/>
    </source>
</evidence>
<organism evidence="1 2">
    <name type="scientific">Parascaris univalens</name>
    <name type="common">Nematode worm</name>
    <dbReference type="NCBI Taxonomy" id="6257"/>
    <lineage>
        <taxon>Eukaryota</taxon>
        <taxon>Metazoa</taxon>
        <taxon>Ecdysozoa</taxon>
        <taxon>Nematoda</taxon>
        <taxon>Chromadorea</taxon>
        <taxon>Rhabditida</taxon>
        <taxon>Spirurina</taxon>
        <taxon>Ascaridomorpha</taxon>
        <taxon>Ascaridoidea</taxon>
        <taxon>Ascarididae</taxon>
        <taxon>Parascaris</taxon>
    </lineage>
</organism>
<reference evidence="2" key="1">
    <citation type="submission" date="2022-11" db="UniProtKB">
        <authorList>
            <consortium name="WormBaseParasite"/>
        </authorList>
    </citation>
    <scope>IDENTIFICATION</scope>
</reference>
<accession>A0A915AQG2</accession>
<evidence type="ECO:0000313" key="1">
    <source>
        <dbReference type="Proteomes" id="UP000887569"/>
    </source>
</evidence>
<dbReference type="Proteomes" id="UP000887569">
    <property type="component" value="Unplaced"/>
</dbReference>
<dbReference type="AlphaFoldDB" id="A0A915AQG2"/>
<dbReference type="WBParaSite" id="PgR011_g022_t05">
    <property type="protein sequence ID" value="PgR011_g022_t05"/>
    <property type="gene ID" value="PgR011_g022"/>
</dbReference>
<sequence>MKRGGKNKTMHPERVSPNETHLFEMLPISDYLTSPNVLCSFQMVRHHRKSKLPNVETLSIEDKVSTTKSSPPSPRGNVAIMRTHTFHKRLPIHSGLETSQSKAKLTRPRAQTRPALKLRTTDANVGGMMFLKTPQQNLGNKRICAKTVRRNPRLMTAPLSRRMNTAIT</sequence>